<evidence type="ECO:0000313" key="1">
    <source>
        <dbReference type="EMBL" id="GGB41767.1"/>
    </source>
</evidence>
<accession>A0A9W5TY82</accession>
<evidence type="ECO:0000313" key="2">
    <source>
        <dbReference type="Proteomes" id="UP000621492"/>
    </source>
</evidence>
<sequence length="83" mass="9339">MSKVIIEINSDGLTKEETIKEMKEEMKRLAFEWDSTSMETEVESKIHEALKGLTIREASKLLKKVNGVIMGSAPIDLGFNKVL</sequence>
<gene>
    <name evidence="1" type="ORF">GCM10011409_19140</name>
</gene>
<protein>
    <submittedName>
        <fullName evidence="1">Uncharacterized protein</fullName>
    </submittedName>
</protein>
<dbReference type="EMBL" id="BMJD01000012">
    <property type="protein sequence ID" value="GGB41767.1"/>
    <property type="molecule type" value="Genomic_DNA"/>
</dbReference>
<reference evidence="1" key="2">
    <citation type="submission" date="2020-09" db="EMBL/GenBank/DDBJ databases">
        <authorList>
            <person name="Sun Q."/>
            <person name="Zhou Y."/>
        </authorList>
    </citation>
    <scope>NUCLEOTIDE SEQUENCE</scope>
    <source>
        <strain evidence="1">CGMCC 1.15454</strain>
    </source>
</reference>
<comment type="caution">
    <text evidence="1">The sequence shown here is derived from an EMBL/GenBank/DDBJ whole genome shotgun (WGS) entry which is preliminary data.</text>
</comment>
<name>A0A9W5TY82_9BACI</name>
<dbReference type="Proteomes" id="UP000621492">
    <property type="component" value="Unassembled WGS sequence"/>
</dbReference>
<proteinExistence type="predicted"/>
<reference evidence="1" key="1">
    <citation type="journal article" date="2014" name="Int. J. Syst. Evol. Microbiol.">
        <title>Complete genome sequence of Corynebacterium casei LMG S-19264T (=DSM 44701T), isolated from a smear-ripened cheese.</title>
        <authorList>
            <consortium name="US DOE Joint Genome Institute (JGI-PGF)"/>
            <person name="Walter F."/>
            <person name="Albersmeier A."/>
            <person name="Kalinowski J."/>
            <person name="Ruckert C."/>
        </authorList>
    </citation>
    <scope>NUCLEOTIDE SEQUENCE</scope>
    <source>
        <strain evidence="1">CGMCC 1.15454</strain>
    </source>
</reference>
<organism evidence="1 2">
    <name type="scientific">Lentibacillus populi</name>
    <dbReference type="NCBI Taxonomy" id="1827502"/>
    <lineage>
        <taxon>Bacteria</taxon>
        <taxon>Bacillati</taxon>
        <taxon>Bacillota</taxon>
        <taxon>Bacilli</taxon>
        <taxon>Bacillales</taxon>
        <taxon>Bacillaceae</taxon>
        <taxon>Lentibacillus</taxon>
    </lineage>
</organism>
<dbReference type="AlphaFoldDB" id="A0A9W5TY82"/>
<dbReference type="RefSeq" id="WP_188725035.1">
    <property type="nucleotide sequence ID" value="NZ_BMJD01000012.1"/>
</dbReference>
<keyword evidence="2" id="KW-1185">Reference proteome</keyword>